<proteinExistence type="predicted"/>
<dbReference type="AlphaFoldDB" id="A0A2R6RI54"/>
<evidence type="ECO:0000313" key="3">
    <source>
        <dbReference type="Proteomes" id="UP000186601"/>
    </source>
</evidence>
<dbReference type="Proteomes" id="UP000186601">
    <property type="component" value="Unassembled WGS sequence"/>
</dbReference>
<feature type="domain" description="DUF7223" evidence="1">
    <location>
        <begin position="168"/>
        <end position="377"/>
    </location>
</feature>
<dbReference type="EMBL" id="MLYV02000256">
    <property type="protein sequence ID" value="PSS29709.1"/>
    <property type="molecule type" value="Genomic_DNA"/>
</dbReference>
<organism evidence="2 3">
    <name type="scientific">Hermanssonia centrifuga</name>
    <dbReference type="NCBI Taxonomy" id="98765"/>
    <lineage>
        <taxon>Eukaryota</taxon>
        <taxon>Fungi</taxon>
        <taxon>Dikarya</taxon>
        <taxon>Basidiomycota</taxon>
        <taxon>Agaricomycotina</taxon>
        <taxon>Agaricomycetes</taxon>
        <taxon>Polyporales</taxon>
        <taxon>Meruliaceae</taxon>
        <taxon>Hermanssonia</taxon>
    </lineage>
</organism>
<accession>A0A2R6RI54</accession>
<dbReference type="OrthoDB" id="73875at2759"/>
<dbReference type="STRING" id="98765.A0A2R6RI54"/>
<dbReference type="Pfam" id="PF23865">
    <property type="entry name" value="DUF7223"/>
    <property type="match status" value="1"/>
</dbReference>
<keyword evidence="3" id="KW-1185">Reference proteome</keyword>
<protein>
    <recommendedName>
        <fullName evidence="1">DUF7223 domain-containing protein</fullName>
    </recommendedName>
</protein>
<gene>
    <name evidence="2" type="ORF">PHLCEN_2v2857</name>
</gene>
<dbReference type="InterPro" id="IPR055647">
    <property type="entry name" value="DUF7223"/>
</dbReference>
<name>A0A2R6RI54_9APHY</name>
<reference evidence="2 3" key="1">
    <citation type="submission" date="2018-02" db="EMBL/GenBank/DDBJ databases">
        <title>Genome sequence of the basidiomycete white-rot fungus Phlebia centrifuga.</title>
        <authorList>
            <person name="Granchi Z."/>
            <person name="Peng M."/>
            <person name="de Vries R.P."/>
            <person name="Hilden K."/>
            <person name="Makela M.R."/>
            <person name="Grigoriev I."/>
            <person name="Riley R."/>
        </authorList>
    </citation>
    <scope>NUCLEOTIDE SEQUENCE [LARGE SCALE GENOMIC DNA]</scope>
    <source>
        <strain evidence="2 3">FBCC195</strain>
    </source>
</reference>
<evidence type="ECO:0000259" key="1">
    <source>
        <dbReference type="Pfam" id="PF23865"/>
    </source>
</evidence>
<evidence type="ECO:0000313" key="2">
    <source>
        <dbReference type="EMBL" id="PSS29709.1"/>
    </source>
</evidence>
<comment type="caution">
    <text evidence="2">The sequence shown here is derived from an EMBL/GenBank/DDBJ whole genome shotgun (WGS) entry which is preliminary data.</text>
</comment>
<sequence>MPFARVAKEWTDQNQSIPSPIKAKLTRRATNPPSVRGISLDMNWAAISPSQNGNVSLTVQGSTNTGSGANVAARSSEARGLFGNLVSDVENASSFNVSKSNEKTISLDKSFTVFDQSLSCPASGASPAFTGEIKVDVEPKVQAVIDYGVAASGSIVPPKLDSFGLFANFNATLEGILNIDATASASIDSGKITVFQIGLPGLDFPGILTLGPSFNVDVQAMGNFDTDLNMVVDLAYNISNAKLFFPPGQYYSSGDFAPANTNLQLSASPNVASQALVEAHIIPTVQFGLNALDGLAEANVNLDLDTSAKLMLSLQAGAKASTSTYGKSSATGSFSGCVDLSSTLAVNAGADGSFFDLFDKSTSVTLFQKTFDLFHVCDVRNA</sequence>